<evidence type="ECO:0000313" key="5">
    <source>
        <dbReference type="Proteomes" id="UP000704712"/>
    </source>
</evidence>
<feature type="domain" description="Myb/SANT-like" evidence="2">
    <location>
        <begin position="14"/>
        <end position="108"/>
    </location>
</feature>
<keyword evidence="4" id="KW-0238">DNA-binding</keyword>
<dbReference type="GO" id="GO:0003677">
    <property type="term" value="F:DNA binding"/>
    <property type="evidence" value="ECO:0007669"/>
    <property type="project" value="UniProtKB-KW"/>
</dbReference>
<evidence type="ECO:0000313" key="3">
    <source>
        <dbReference type="EMBL" id="KAF4128774.1"/>
    </source>
</evidence>
<accession>A0A8S9V7E0</accession>
<feature type="region of interest" description="Disordered" evidence="1">
    <location>
        <begin position="180"/>
        <end position="251"/>
    </location>
</feature>
<dbReference type="PANTHER" id="PTHR47584:SF14">
    <property type="entry name" value="L10-INTERACTING MYB DOMAIN-CONTAINING PROTEIN-LIKE"/>
    <property type="match status" value="1"/>
</dbReference>
<dbReference type="Proteomes" id="UP000704712">
    <property type="component" value="Unassembled WGS sequence"/>
</dbReference>
<evidence type="ECO:0000313" key="4">
    <source>
        <dbReference type="EMBL" id="KAF4146428.1"/>
    </source>
</evidence>
<dbReference type="EMBL" id="JAACNO010000616">
    <property type="protein sequence ID" value="KAF4146428.1"/>
    <property type="molecule type" value="Genomic_DNA"/>
</dbReference>
<dbReference type="InterPro" id="IPR045026">
    <property type="entry name" value="LIMYB"/>
</dbReference>
<feature type="compositionally biased region" description="Basic and acidic residues" evidence="1">
    <location>
        <begin position="214"/>
        <end position="232"/>
    </location>
</feature>
<dbReference type="PANTHER" id="PTHR47584">
    <property type="match status" value="1"/>
</dbReference>
<dbReference type="Pfam" id="PF12776">
    <property type="entry name" value="Myb_DNA-bind_3"/>
    <property type="match status" value="1"/>
</dbReference>
<reference evidence="4" key="1">
    <citation type="submission" date="2020-03" db="EMBL/GenBank/DDBJ databases">
        <title>Hybrid Assembly of Korean Phytophthora infestans isolates.</title>
        <authorList>
            <person name="Prokchorchik M."/>
            <person name="Lee Y."/>
            <person name="Seo J."/>
            <person name="Cho J.-H."/>
            <person name="Park Y.-E."/>
            <person name="Jang D.-C."/>
            <person name="Im J.-S."/>
            <person name="Choi J.-G."/>
            <person name="Park H.-J."/>
            <person name="Lee G.-B."/>
            <person name="Lee Y.-G."/>
            <person name="Hong S.-Y."/>
            <person name="Cho K."/>
            <person name="Sohn K.H."/>
        </authorList>
    </citation>
    <scope>NUCLEOTIDE SEQUENCE</scope>
    <source>
        <strain evidence="4">KR_2_A2</strain>
    </source>
</reference>
<proteinExistence type="predicted"/>
<feature type="compositionally biased region" description="Low complexity" evidence="1">
    <location>
        <begin position="273"/>
        <end position="291"/>
    </location>
</feature>
<comment type="caution">
    <text evidence="4">The sequence shown here is derived from an EMBL/GenBank/DDBJ whole genome shotgun (WGS) entry which is preliminary data.</text>
</comment>
<name>A0A8S9V7E0_PHYIN</name>
<evidence type="ECO:0000259" key="2">
    <source>
        <dbReference type="Pfam" id="PF12776"/>
    </source>
</evidence>
<protein>
    <submittedName>
        <fullName evidence="4">Myb/SANT-like DNA-binding domain</fullName>
    </submittedName>
</protein>
<dbReference type="EMBL" id="JAACNO010003068">
    <property type="protein sequence ID" value="KAF4128774.1"/>
    <property type="molecule type" value="Genomic_DNA"/>
</dbReference>
<dbReference type="AlphaFoldDB" id="A0A8S9V7E0"/>
<dbReference type="InterPro" id="IPR024752">
    <property type="entry name" value="Myb/SANT-like_dom"/>
</dbReference>
<feature type="compositionally biased region" description="Polar residues" evidence="1">
    <location>
        <begin position="199"/>
        <end position="208"/>
    </location>
</feature>
<gene>
    <name evidence="4" type="ORF">GN958_ATG04380</name>
    <name evidence="3" type="ORF">GN958_ATG22043</name>
</gene>
<sequence length="291" mass="32933">MSTRDDTAAAQRATWTRGEELALLERYFEARKDPSKATDKGVKSKAWEEIKTTLNTKLKKTLNKGQYKSKVQRLMQDYDLFKEITSLSGCGTCPQTGKPLLDDDVWDKLIDAKPTKLRGRIKEMRKNDFEHETICSLIAGKRCIIFSEIKLNSSVQVIQERQVRMRKALRACLASWKTPRKKEESALPQPNETLLPDSGEQSSVTTPAAAQDLHPSHERRVQTVKRIRDGASKTRRNKNRRQSPSGDFNEELGALLKTFTVDIKYKMRQEMGDQAPQSDSAAFAASPSSDD</sequence>
<feature type="region of interest" description="Disordered" evidence="1">
    <location>
        <begin position="270"/>
        <end position="291"/>
    </location>
</feature>
<organism evidence="4 5">
    <name type="scientific">Phytophthora infestans</name>
    <name type="common">Potato late blight agent</name>
    <name type="synonym">Botrytis infestans</name>
    <dbReference type="NCBI Taxonomy" id="4787"/>
    <lineage>
        <taxon>Eukaryota</taxon>
        <taxon>Sar</taxon>
        <taxon>Stramenopiles</taxon>
        <taxon>Oomycota</taxon>
        <taxon>Peronosporomycetes</taxon>
        <taxon>Peronosporales</taxon>
        <taxon>Peronosporaceae</taxon>
        <taxon>Phytophthora</taxon>
    </lineage>
</organism>
<evidence type="ECO:0000256" key="1">
    <source>
        <dbReference type="SAM" id="MobiDB-lite"/>
    </source>
</evidence>